<dbReference type="SMART" id="SM00249">
    <property type="entry name" value="PHD"/>
    <property type="match status" value="1"/>
</dbReference>
<dbReference type="SMART" id="SM00184">
    <property type="entry name" value="RING"/>
    <property type="match status" value="2"/>
</dbReference>
<evidence type="ECO:0000313" key="9">
    <source>
        <dbReference type="Proteomes" id="UP001603857"/>
    </source>
</evidence>
<evidence type="ECO:0008006" key="10">
    <source>
        <dbReference type="Google" id="ProtNLM"/>
    </source>
</evidence>
<sequence>MEADFVMNDIFTLSQDAFDANDNEDVAIEGERCGICMDVVIDRGLLDCCQHWFCFVCIDNWASITNLCPLCQNEFQLITCVPVYDTIGNNKVEDDSFFRDDDWSIEEKNNTRSFPSYYIDENAVICLDGDGCKVRNGLVTIEGDSDLDTSIACDSCDIWYHAFCVGFDTEGTSDSTWLCPRCVVDEASKATSNSIERTTVEYNADNSNSDCHAEDSFSGKVSISVADTGETAVVVSMVDKMKWLSESSEKSLLPFEVDGGPKTESCILKSDPCNHEIGEEKTNTLPIMEEELKLSLSNNISCNLTSKSLVYNDLKKSASQARNEVSGFDGTKLFDESQFKTSPSKIESDMGLHLVDNADNNEKKDEAADAIDNAEENQTQYQYTSGLWETNDIGGFRAFESGFKPYKVADKMFSGDEMEVNTRKDNARVADGKRKHTDYSYAASYVLVIVVILNSPVILNEQVHIKTDDGDAKPELPDEIAQKKIKTTGNQMSSTNDSADPCLLEKAQKNPALKHSPTKKIATSDIMNIVKGTNRRLSKGLSGTNACDKLTENRGNVAGLRVKKIMKRVSDDGESSLVVQNLRKEIREAVRNKSSINFEDNHFDPKLLEAFRAAITGPKTELVNKLSPAAIKAKKSMLQKGKVRENLTKKIFGTSNGRRKRAWDRDCEIEFWKYRCMRASKPEKVETLKSVLDLLRKGSDGPESKHASEFQAKNPILSRLYLADTSVFPRKEDVKPLSVLKAVANSEQTKQNPSEKAPNLSVDNNTIKTTDVNNLLSKTSVCSSEKKVDKKIIHGPVGDNSASGKVRLNNHSERTLFSSIGAKTTSKDSGLKSGCMKTDKRKWALEVLARKTAATSGNTANGNQEDNAIFKGNYPLLAQLPIDMRPVLASCRHNKIPISVRQTQLYRLAERLLRNTNLAVIRRTADTELAVADAINIEKDVADRSNSKLVYLNLCSQELLHRTNNTKSNVATDTSQTVSSAMLTDQQSDPNTNDLSTDPAVETALKNAGLLFDSPPCSPHENRETCNHDVSEPDNVFELDSHPELDIYGDFEYDLGDEDYIGASISKVSNPKQEQNESKVKLVFSTMNFKKSDISLNCADCEGSERNEAPGEASCSSNCHSDAIDNSKASVINRDTGQPSISSEHLPSEGVVETLDLEFEELYGTDKEPLVKKFPEVESRSLSGDGKTETPTVASDCHNEEKLILDNSVNASELGNDNLTEKVSVTNITNKSSNISHTSEHFQKKDEKSDVTANQTDSVNHITKKVEAYIKEHIRPLCKSGVITADQYRWAVAKTTEKVMKYHSKAKNASFLIKEGEKVKKLAEQYAEAAQQNSKI</sequence>
<dbReference type="InterPro" id="IPR013083">
    <property type="entry name" value="Znf_RING/FYVE/PHD"/>
</dbReference>
<evidence type="ECO:0000256" key="2">
    <source>
        <dbReference type="ARBA" id="ARBA00022771"/>
    </source>
</evidence>
<dbReference type="EMBL" id="JBGMDY010000002">
    <property type="protein sequence ID" value="KAL2342664.1"/>
    <property type="molecule type" value="Genomic_DNA"/>
</dbReference>
<evidence type="ECO:0000259" key="7">
    <source>
        <dbReference type="PROSITE" id="PS50089"/>
    </source>
</evidence>
<dbReference type="PROSITE" id="PS50016">
    <property type="entry name" value="ZF_PHD_2"/>
    <property type="match status" value="1"/>
</dbReference>
<keyword evidence="9" id="KW-1185">Reference proteome</keyword>
<dbReference type="Pfam" id="PF00097">
    <property type="entry name" value="zf-C3HC4"/>
    <property type="match status" value="1"/>
</dbReference>
<dbReference type="InterPro" id="IPR001841">
    <property type="entry name" value="Znf_RING"/>
</dbReference>
<dbReference type="GO" id="GO:0008270">
    <property type="term" value="F:zinc ion binding"/>
    <property type="evidence" value="ECO:0007669"/>
    <property type="project" value="UniProtKB-KW"/>
</dbReference>
<evidence type="ECO:0000256" key="1">
    <source>
        <dbReference type="ARBA" id="ARBA00022723"/>
    </source>
</evidence>
<protein>
    <recommendedName>
        <fullName evidence="10">RING/U-box protein</fullName>
    </recommendedName>
</protein>
<dbReference type="PANTHER" id="PTHR15315">
    <property type="entry name" value="RING FINGER PROTEIN 41, 151"/>
    <property type="match status" value="1"/>
</dbReference>
<dbReference type="InterPro" id="IPR018957">
    <property type="entry name" value="Znf_C3HC4_RING-type"/>
</dbReference>
<evidence type="ECO:0000256" key="4">
    <source>
        <dbReference type="PROSITE-ProRule" id="PRU00175"/>
    </source>
</evidence>
<dbReference type="PROSITE" id="PS00518">
    <property type="entry name" value="ZF_RING_1"/>
    <property type="match status" value="1"/>
</dbReference>
<evidence type="ECO:0000256" key="3">
    <source>
        <dbReference type="ARBA" id="ARBA00022833"/>
    </source>
</evidence>
<keyword evidence="2 4" id="KW-0863">Zinc-finger</keyword>
<proteinExistence type="predicted"/>
<gene>
    <name evidence="8" type="ORF">Fmac_003949</name>
</gene>
<feature type="region of interest" description="Disordered" evidence="5">
    <location>
        <begin position="966"/>
        <end position="996"/>
    </location>
</feature>
<evidence type="ECO:0000256" key="5">
    <source>
        <dbReference type="SAM" id="MobiDB-lite"/>
    </source>
</evidence>
<evidence type="ECO:0000313" key="8">
    <source>
        <dbReference type="EMBL" id="KAL2342664.1"/>
    </source>
</evidence>
<reference evidence="8 9" key="1">
    <citation type="submission" date="2024-08" db="EMBL/GenBank/DDBJ databases">
        <title>Insights into the chromosomal genome structure of Flemingia macrophylla.</title>
        <authorList>
            <person name="Ding Y."/>
            <person name="Zhao Y."/>
            <person name="Bi W."/>
            <person name="Wu M."/>
            <person name="Zhao G."/>
            <person name="Gong Y."/>
            <person name="Li W."/>
            <person name="Zhang P."/>
        </authorList>
    </citation>
    <scope>NUCLEOTIDE SEQUENCE [LARGE SCALE GENOMIC DNA]</scope>
    <source>
        <strain evidence="8">DYQJB</strain>
        <tissue evidence="8">Leaf</tissue>
    </source>
</reference>
<dbReference type="InterPro" id="IPR011011">
    <property type="entry name" value="Znf_FYVE_PHD"/>
</dbReference>
<feature type="domain" description="PHD-type" evidence="6">
    <location>
        <begin position="65"/>
        <end position="185"/>
    </location>
</feature>
<feature type="region of interest" description="Disordered" evidence="5">
    <location>
        <begin position="1234"/>
        <end position="1255"/>
    </location>
</feature>
<feature type="compositionally biased region" description="Polar residues" evidence="5">
    <location>
        <begin position="745"/>
        <end position="754"/>
    </location>
</feature>
<dbReference type="Gene3D" id="3.30.40.10">
    <property type="entry name" value="Zinc/RING finger domain, C3HC4 (zinc finger)"/>
    <property type="match status" value="2"/>
</dbReference>
<dbReference type="Pfam" id="PF00628">
    <property type="entry name" value="PHD"/>
    <property type="match status" value="1"/>
</dbReference>
<feature type="region of interest" description="Disordered" evidence="5">
    <location>
        <begin position="745"/>
        <end position="765"/>
    </location>
</feature>
<dbReference type="InterPro" id="IPR017907">
    <property type="entry name" value="Znf_RING_CS"/>
</dbReference>
<organism evidence="8 9">
    <name type="scientific">Flemingia macrophylla</name>
    <dbReference type="NCBI Taxonomy" id="520843"/>
    <lineage>
        <taxon>Eukaryota</taxon>
        <taxon>Viridiplantae</taxon>
        <taxon>Streptophyta</taxon>
        <taxon>Embryophyta</taxon>
        <taxon>Tracheophyta</taxon>
        <taxon>Spermatophyta</taxon>
        <taxon>Magnoliopsida</taxon>
        <taxon>eudicotyledons</taxon>
        <taxon>Gunneridae</taxon>
        <taxon>Pentapetalae</taxon>
        <taxon>rosids</taxon>
        <taxon>fabids</taxon>
        <taxon>Fabales</taxon>
        <taxon>Fabaceae</taxon>
        <taxon>Papilionoideae</taxon>
        <taxon>50 kb inversion clade</taxon>
        <taxon>NPAAA clade</taxon>
        <taxon>indigoferoid/millettioid clade</taxon>
        <taxon>Phaseoleae</taxon>
        <taxon>Flemingia</taxon>
    </lineage>
</organism>
<dbReference type="PANTHER" id="PTHR15315:SF26">
    <property type="entry name" value="E3 UBIQUITIN-PROTEIN LIGASE NRDP1"/>
    <property type="match status" value="1"/>
</dbReference>
<keyword evidence="3" id="KW-0862">Zinc</keyword>
<dbReference type="InterPro" id="IPR019787">
    <property type="entry name" value="Znf_PHD-finger"/>
</dbReference>
<feature type="compositionally biased region" description="Basic and acidic residues" evidence="5">
    <location>
        <begin position="1238"/>
        <end position="1250"/>
    </location>
</feature>
<name>A0ABD1N3I0_9FABA</name>
<dbReference type="SUPFAM" id="SSF57903">
    <property type="entry name" value="FYVE/PHD zinc finger"/>
    <property type="match status" value="1"/>
</dbReference>
<keyword evidence="1" id="KW-0479">Metal-binding</keyword>
<dbReference type="Proteomes" id="UP001603857">
    <property type="component" value="Unassembled WGS sequence"/>
</dbReference>
<comment type="caution">
    <text evidence="8">The sequence shown here is derived from an EMBL/GenBank/DDBJ whole genome shotgun (WGS) entry which is preliminary data.</text>
</comment>
<feature type="domain" description="RING-type" evidence="7">
    <location>
        <begin position="33"/>
        <end position="72"/>
    </location>
</feature>
<dbReference type="InterPro" id="IPR001965">
    <property type="entry name" value="Znf_PHD"/>
</dbReference>
<accession>A0ABD1N3I0</accession>
<dbReference type="PROSITE" id="PS50089">
    <property type="entry name" value="ZF_RING_2"/>
    <property type="match status" value="1"/>
</dbReference>
<evidence type="ECO:0000259" key="6">
    <source>
        <dbReference type="PROSITE" id="PS50016"/>
    </source>
</evidence>
<dbReference type="SUPFAM" id="SSF57850">
    <property type="entry name" value="RING/U-box"/>
    <property type="match status" value="1"/>
</dbReference>